<dbReference type="PANTHER" id="PTHR43298">
    <property type="entry name" value="MULTIDRUG RESISTANCE PROTEIN NORM-RELATED"/>
    <property type="match status" value="1"/>
</dbReference>
<dbReference type="GO" id="GO:0015297">
    <property type="term" value="F:antiporter activity"/>
    <property type="evidence" value="ECO:0007669"/>
    <property type="project" value="UniProtKB-KW"/>
</dbReference>
<protein>
    <recommendedName>
        <fullName evidence="4">Probable multidrug resistance protein NorM</fullName>
    </recommendedName>
    <alternativeName>
        <fullName evidence="12">Multidrug-efflux transporter</fullName>
    </alternativeName>
</protein>
<keyword evidence="9 13" id="KW-1133">Transmembrane helix</keyword>
<proteinExistence type="inferred from homology"/>
<feature type="transmembrane region" description="Helical" evidence="13">
    <location>
        <begin position="388"/>
        <end position="412"/>
    </location>
</feature>
<dbReference type="EMBL" id="CCBC010000034">
    <property type="protein sequence ID" value="CDO16968.1"/>
    <property type="molecule type" value="Genomic_DNA"/>
</dbReference>
<evidence type="ECO:0000256" key="3">
    <source>
        <dbReference type="ARBA" id="ARBA00010199"/>
    </source>
</evidence>
<feature type="transmembrane region" description="Helical" evidence="13">
    <location>
        <begin position="354"/>
        <end position="376"/>
    </location>
</feature>
<keyword evidence="8 13" id="KW-0812">Transmembrane</keyword>
<evidence type="ECO:0000256" key="10">
    <source>
        <dbReference type="ARBA" id="ARBA00023065"/>
    </source>
</evidence>
<evidence type="ECO:0000256" key="6">
    <source>
        <dbReference type="ARBA" id="ARBA00022449"/>
    </source>
</evidence>
<feature type="transmembrane region" description="Helical" evidence="13">
    <location>
        <begin position="418"/>
        <end position="438"/>
    </location>
</feature>
<dbReference type="PIRSF" id="PIRSF006603">
    <property type="entry name" value="DinF"/>
    <property type="match status" value="1"/>
</dbReference>
<keyword evidence="5" id="KW-0813">Transport</keyword>
<evidence type="ECO:0000256" key="11">
    <source>
        <dbReference type="ARBA" id="ARBA00023136"/>
    </source>
</evidence>
<dbReference type="PANTHER" id="PTHR43298:SF2">
    <property type="entry name" value="FMN_FAD EXPORTER YEEO-RELATED"/>
    <property type="match status" value="1"/>
</dbReference>
<dbReference type="GO" id="GO:0042910">
    <property type="term" value="F:xenobiotic transmembrane transporter activity"/>
    <property type="evidence" value="ECO:0007669"/>
    <property type="project" value="InterPro"/>
</dbReference>
<dbReference type="GO" id="GO:0005886">
    <property type="term" value="C:plasma membrane"/>
    <property type="evidence" value="ECO:0007669"/>
    <property type="project" value="UniProtKB-SubCell"/>
</dbReference>
<keyword evidence="6" id="KW-0050">Antiport</keyword>
<evidence type="ECO:0000256" key="12">
    <source>
        <dbReference type="ARBA" id="ARBA00031636"/>
    </source>
</evidence>
<evidence type="ECO:0000256" key="5">
    <source>
        <dbReference type="ARBA" id="ARBA00022448"/>
    </source>
</evidence>
<evidence type="ECO:0000313" key="15">
    <source>
        <dbReference type="Proteomes" id="UP000027584"/>
    </source>
</evidence>
<evidence type="ECO:0000256" key="2">
    <source>
        <dbReference type="ARBA" id="ARBA00004651"/>
    </source>
</evidence>
<feature type="transmembrane region" description="Helical" evidence="13">
    <location>
        <begin position="95"/>
        <end position="117"/>
    </location>
</feature>
<reference evidence="14 15" key="1">
    <citation type="submission" date="2014-02" db="EMBL/GenBank/DDBJ databases">
        <authorList>
            <person name="Manrique M."/>
        </authorList>
    </citation>
    <scope>NUCLEOTIDE SEQUENCE [LARGE SCALE GENOMIC DNA]</scope>
    <source>
        <strain evidence="14 15">LMG17956</strain>
    </source>
</reference>
<dbReference type="Pfam" id="PF01554">
    <property type="entry name" value="MatE"/>
    <property type="match status" value="2"/>
</dbReference>
<dbReference type="GO" id="GO:0006811">
    <property type="term" value="P:monoatomic ion transport"/>
    <property type="evidence" value="ECO:0007669"/>
    <property type="project" value="UniProtKB-KW"/>
</dbReference>
<evidence type="ECO:0000256" key="13">
    <source>
        <dbReference type="SAM" id="Phobius"/>
    </source>
</evidence>
<dbReference type="Proteomes" id="UP000027584">
    <property type="component" value="Unassembled WGS sequence"/>
</dbReference>
<dbReference type="InterPro" id="IPR048279">
    <property type="entry name" value="MdtK-like"/>
</dbReference>
<feature type="transmembrane region" description="Helical" evidence="13">
    <location>
        <begin position="199"/>
        <end position="219"/>
    </location>
</feature>
<keyword evidence="7" id="KW-1003">Cell membrane</keyword>
<feature type="transmembrane region" description="Helical" evidence="13">
    <location>
        <begin position="321"/>
        <end position="342"/>
    </location>
</feature>
<feature type="transmembrane region" description="Helical" evidence="13">
    <location>
        <begin position="239"/>
        <end position="259"/>
    </location>
</feature>
<evidence type="ECO:0000256" key="4">
    <source>
        <dbReference type="ARBA" id="ARBA00020268"/>
    </source>
</evidence>
<feature type="transmembrane region" description="Helical" evidence="13">
    <location>
        <begin position="279"/>
        <end position="300"/>
    </location>
</feature>
<dbReference type="InterPro" id="IPR050222">
    <property type="entry name" value="MATE_MdtK"/>
</dbReference>
<feature type="transmembrane region" description="Helical" evidence="13">
    <location>
        <begin position="137"/>
        <end position="156"/>
    </location>
</feature>
<keyword evidence="10" id="KW-0406">Ion transport</keyword>
<organism evidence="14 15">
    <name type="scientific">Streptococcus gallolyticus</name>
    <dbReference type="NCBI Taxonomy" id="315405"/>
    <lineage>
        <taxon>Bacteria</taxon>
        <taxon>Bacillati</taxon>
        <taxon>Bacillota</taxon>
        <taxon>Bacilli</taxon>
        <taxon>Lactobacillales</taxon>
        <taxon>Streptococcaceae</taxon>
        <taxon>Streptococcus</taxon>
    </lineage>
</organism>
<feature type="transmembrane region" description="Helical" evidence="13">
    <location>
        <begin position="168"/>
        <end position="193"/>
    </location>
</feature>
<sequence>MSYGDNKMTKTEHFFRDSMKIAVPVALQAMLQSSFSMIDQLMVGQLGKTAIAAVEVGGKPEFVFAFVSGAIATVTGIMVSQYMGKNDQKKINTSMSVNLLVMMILAVFTMSVCFFLPHMISEIFTKDTTVIANATDYIKILALVYPLSGISSILAVQMRCHNHAEYPFYISAVAAVVNTALNYLLIFGHFGFAPMGVKGAAVASLMSQIVNLLLMIYYYRKICSFAVDLHMDSVEIRQYAVMLLPIVINEFLWTMGQNVNTYIYGHMGTSELAGMSLTGPIQGLFIGALSGLSQAAGILIGRRLGKRDYDKAYEESKQLCLYGLVGSLILSITLVATKGLYIGLYNVEADVSQVGSQLLVAFAILAPIKVQNMILGGGIIRSGGRTKYIMIIDILGTWLIGVPIGLLTGLALKLPIVWVYFLLSQEELFRLIISIIMFRSKKWMNTIR</sequence>
<comment type="subcellular location">
    <subcellularLocation>
        <location evidence="2">Cell membrane</location>
        <topology evidence="2">Multi-pass membrane protein</topology>
    </subcellularLocation>
</comment>
<dbReference type="InterPro" id="IPR002528">
    <property type="entry name" value="MATE_fam"/>
</dbReference>
<feature type="transmembrane region" description="Helical" evidence="13">
    <location>
        <begin position="62"/>
        <end position="83"/>
    </location>
</feature>
<accession>A0A060RFD9</accession>
<dbReference type="AlphaFoldDB" id="A0A060RFD9"/>
<evidence type="ECO:0000256" key="1">
    <source>
        <dbReference type="ARBA" id="ARBA00003408"/>
    </source>
</evidence>
<comment type="caution">
    <text evidence="14">The sequence shown here is derived from an EMBL/GenBank/DDBJ whole genome shotgun (WGS) entry which is preliminary data.</text>
</comment>
<evidence type="ECO:0000256" key="7">
    <source>
        <dbReference type="ARBA" id="ARBA00022475"/>
    </source>
</evidence>
<evidence type="ECO:0000256" key="8">
    <source>
        <dbReference type="ARBA" id="ARBA00022692"/>
    </source>
</evidence>
<reference evidence="14 15" key="2">
    <citation type="submission" date="2014-05" db="EMBL/GenBank/DDBJ databases">
        <title>Genome sequence of Streptococcus gallolyticus.</title>
        <authorList>
            <person name="Del Campo R."/>
        </authorList>
    </citation>
    <scope>NUCLEOTIDE SEQUENCE [LARGE SCALE GENOMIC DNA]</scope>
    <source>
        <strain evidence="14 15">LMG17956</strain>
    </source>
</reference>
<dbReference type="NCBIfam" id="TIGR00797">
    <property type="entry name" value="matE"/>
    <property type="match status" value="1"/>
</dbReference>
<evidence type="ECO:0000313" key="14">
    <source>
        <dbReference type="EMBL" id="CDO16968.1"/>
    </source>
</evidence>
<name>A0A060RFD9_9STRE</name>
<comment type="similarity">
    <text evidence="3">Belongs to the multi antimicrobial extrusion (MATE) (TC 2.A.66.1) family.</text>
</comment>
<gene>
    <name evidence="14" type="ORF">BN963_SGAL_00147</name>
</gene>
<keyword evidence="11 13" id="KW-0472">Membrane</keyword>
<comment type="function">
    <text evidence="1">Multidrug efflux pump.</text>
</comment>
<feature type="transmembrane region" description="Helical" evidence="13">
    <location>
        <begin position="21"/>
        <end position="42"/>
    </location>
</feature>
<evidence type="ECO:0000256" key="9">
    <source>
        <dbReference type="ARBA" id="ARBA00022989"/>
    </source>
</evidence>